<evidence type="ECO:0000313" key="3">
    <source>
        <dbReference type="Proteomes" id="UP001558713"/>
    </source>
</evidence>
<evidence type="ECO:0000313" key="2">
    <source>
        <dbReference type="EMBL" id="KAL1189726.1"/>
    </source>
</evidence>
<dbReference type="EMBL" id="JBANAX010000888">
    <property type="protein sequence ID" value="KAL1189726.1"/>
    <property type="molecule type" value="Genomic_DNA"/>
</dbReference>
<dbReference type="AlphaFoldDB" id="A0ABD0Z6Y1"/>
<keyword evidence="1" id="KW-1133">Transmembrane helix</keyword>
<gene>
    <name evidence="2" type="ORF">V5N11_036208</name>
</gene>
<feature type="transmembrane region" description="Helical" evidence="1">
    <location>
        <begin position="116"/>
        <end position="132"/>
    </location>
</feature>
<comment type="caution">
    <text evidence="2">The sequence shown here is derived from an EMBL/GenBank/DDBJ whole genome shotgun (WGS) entry which is preliminary data.</text>
</comment>
<name>A0ABD0Z6Y1_CARAN</name>
<keyword evidence="1" id="KW-0472">Membrane</keyword>
<dbReference type="Proteomes" id="UP001558713">
    <property type="component" value="Unassembled WGS sequence"/>
</dbReference>
<keyword evidence="1" id="KW-0812">Transmembrane</keyword>
<sequence>MIVTWLAGKPKNEIYKLQKTIDDTNKTLESFKQNEKVHLEKAAIKLEEAKEHSRKNDKNGVLHCLKIKMMHEGAAQYIRDSQLTLHEELILMERVKKEVIEALQDKDFTTQKTTHVFIYFCFLLLVLTSFVGL</sequence>
<dbReference type="Gene3D" id="1.10.287.1060">
    <property type="entry name" value="ESAT-6-like"/>
    <property type="match status" value="1"/>
</dbReference>
<reference evidence="2 3" key="1">
    <citation type="submission" date="2024-04" db="EMBL/GenBank/DDBJ databases">
        <title>Genome assembly C_amara_ONT_v2.</title>
        <authorList>
            <person name="Yant L."/>
            <person name="Moore C."/>
            <person name="Slenker M."/>
        </authorList>
    </citation>
    <scope>NUCLEOTIDE SEQUENCE [LARGE SCALE GENOMIC DNA]</scope>
    <source>
        <tissue evidence="2">Leaf</tissue>
    </source>
</reference>
<protein>
    <submittedName>
        <fullName evidence="2">Vacuolar protein sorting-associated protein 32</fullName>
    </submittedName>
</protein>
<organism evidence="2 3">
    <name type="scientific">Cardamine amara subsp. amara</name>
    <dbReference type="NCBI Taxonomy" id="228776"/>
    <lineage>
        <taxon>Eukaryota</taxon>
        <taxon>Viridiplantae</taxon>
        <taxon>Streptophyta</taxon>
        <taxon>Embryophyta</taxon>
        <taxon>Tracheophyta</taxon>
        <taxon>Spermatophyta</taxon>
        <taxon>Magnoliopsida</taxon>
        <taxon>eudicotyledons</taxon>
        <taxon>Gunneridae</taxon>
        <taxon>Pentapetalae</taxon>
        <taxon>rosids</taxon>
        <taxon>malvids</taxon>
        <taxon>Brassicales</taxon>
        <taxon>Brassicaceae</taxon>
        <taxon>Cardamineae</taxon>
        <taxon>Cardamine</taxon>
    </lineage>
</organism>
<proteinExistence type="predicted"/>
<accession>A0ABD0Z6Y1</accession>
<evidence type="ECO:0000256" key="1">
    <source>
        <dbReference type="SAM" id="Phobius"/>
    </source>
</evidence>
<keyword evidence="3" id="KW-1185">Reference proteome</keyword>